<dbReference type="Proteomes" id="UP000289738">
    <property type="component" value="Chromosome A03"/>
</dbReference>
<protein>
    <submittedName>
        <fullName evidence="1">Uncharacterized protein</fullName>
    </submittedName>
</protein>
<dbReference type="GO" id="GO:0070628">
    <property type="term" value="F:proteasome binding"/>
    <property type="evidence" value="ECO:0007669"/>
    <property type="project" value="InterPro"/>
</dbReference>
<dbReference type="GO" id="GO:0016504">
    <property type="term" value="F:peptidase activator activity"/>
    <property type="evidence" value="ECO:0007669"/>
    <property type="project" value="InterPro"/>
</dbReference>
<dbReference type="GO" id="GO:0005634">
    <property type="term" value="C:nucleus"/>
    <property type="evidence" value="ECO:0007669"/>
    <property type="project" value="TreeGrafter"/>
</dbReference>
<reference evidence="1 2" key="1">
    <citation type="submission" date="2019-01" db="EMBL/GenBank/DDBJ databases">
        <title>Sequencing of cultivated peanut Arachis hypogaea provides insights into genome evolution and oil improvement.</title>
        <authorList>
            <person name="Chen X."/>
        </authorList>
    </citation>
    <scope>NUCLEOTIDE SEQUENCE [LARGE SCALE GENOMIC DNA]</scope>
    <source>
        <strain evidence="2">cv. Fuhuasheng</strain>
        <tissue evidence="1">Leaves</tissue>
    </source>
</reference>
<dbReference type="AlphaFoldDB" id="A0A445E0C0"/>
<dbReference type="GO" id="GO:0005829">
    <property type="term" value="C:cytosol"/>
    <property type="evidence" value="ECO:0007669"/>
    <property type="project" value="TreeGrafter"/>
</dbReference>
<gene>
    <name evidence="1" type="ORF">Ahy_A03g015289</name>
</gene>
<dbReference type="PANTHER" id="PTHR32170">
    <property type="entry name" value="PROTEASOME ACTIVATOR COMPLEX SUBUNIT 4"/>
    <property type="match status" value="1"/>
</dbReference>
<dbReference type="InterPro" id="IPR035309">
    <property type="entry name" value="PSME4"/>
</dbReference>
<dbReference type="EMBL" id="SDMP01000003">
    <property type="protein sequence ID" value="RYR68819.1"/>
    <property type="molecule type" value="Genomic_DNA"/>
</dbReference>
<evidence type="ECO:0000313" key="1">
    <source>
        <dbReference type="EMBL" id="RYR68819.1"/>
    </source>
</evidence>
<dbReference type="GO" id="GO:0010499">
    <property type="term" value="P:proteasomal ubiquitin-independent protein catabolic process"/>
    <property type="evidence" value="ECO:0007669"/>
    <property type="project" value="TreeGrafter"/>
</dbReference>
<organism evidence="1 2">
    <name type="scientific">Arachis hypogaea</name>
    <name type="common">Peanut</name>
    <dbReference type="NCBI Taxonomy" id="3818"/>
    <lineage>
        <taxon>Eukaryota</taxon>
        <taxon>Viridiplantae</taxon>
        <taxon>Streptophyta</taxon>
        <taxon>Embryophyta</taxon>
        <taxon>Tracheophyta</taxon>
        <taxon>Spermatophyta</taxon>
        <taxon>Magnoliopsida</taxon>
        <taxon>eudicotyledons</taxon>
        <taxon>Gunneridae</taxon>
        <taxon>Pentapetalae</taxon>
        <taxon>rosids</taxon>
        <taxon>fabids</taxon>
        <taxon>Fabales</taxon>
        <taxon>Fabaceae</taxon>
        <taxon>Papilionoideae</taxon>
        <taxon>50 kb inversion clade</taxon>
        <taxon>dalbergioids sensu lato</taxon>
        <taxon>Dalbergieae</taxon>
        <taxon>Pterocarpus clade</taxon>
        <taxon>Arachis</taxon>
    </lineage>
</organism>
<dbReference type="PANTHER" id="PTHR32170:SF3">
    <property type="entry name" value="PROTEASOME ACTIVATOR COMPLEX SUBUNIT 4"/>
    <property type="match status" value="1"/>
</dbReference>
<keyword evidence="2" id="KW-1185">Reference proteome</keyword>
<comment type="caution">
    <text evidence="1">The sequence shown here is derived from an EMBL/GenBank/DDBJ whole genome shotgun (WGS) entry which is preliminary data.</text>
</comment>
<accession>A0A445E0C0</accession>
<sequence length="168" mass="18961">MTGFVYQFIRVYQLKILSVGITFGGPAILRYKDRFKEAVFLAFESPSWKVNGATDHLLRSLLGIPDFQQLFESASRGGHIISDSESASRGGHGDSSFQSLANKSITRFYFEFSALWPRTPSWISFFGSDTFYSTFERERTCPLCKALVKPADLRSFGDGSTSLFFQLF</sequence>
<proteinExistence type="predicted"/>
<evidence type="ECO:0000313" key="2">
    <source>
        <dbReference type="Proteomes" id="UP000289738"/>
    </source>
</evidence>
<dbReference type="STRING" id="3818.A0A445E0C0"/>
<name>A0A445E0C0_ARAHY</name>